<comment type="caution">
    <text evidence="2">The sequence shown here is derived from an EMBL/GenBank/DDBJ whole genome shotgun (WGS) entry which is preliminary data.</text>
</comment>
<evidence type="ECO:0000313" key="3">
    <source>
        <dbReference type="Proteomes" id="UP000187209"/>
    </source>
</evidence>
<dbReference type="EMBL" id="MPUH01000320">
    <property type="protein sequence ID" value="OMJ82974.1"/>
    <property type="molecule type" value="Genomic_DNA"/>
</dbReference>
<accession>A0A1R2C1R3</accession>
<evidence type="ECO:0000256" key="1">
    <source>
        <dbReference type="SAM" id="Phobius"/>
    </source>
</evidence>
<name>A0A1R2C1R3_9CILI</name>
<sequence>MGTMEEWNRLVDKNWDYWEYYRDMYDFSLTKAANTLPTSFLYPLFYQEKLLKKQFVDNMQQLGEIKPEEIAQFEEISNNRTIHNAYSYFKKPTGGFFWYFNYKIAIGGVALGILSALGSKSISWYFCSPLLFTAVGHMVAHQGMKINLGSVVDMSEWAIQQRKGKVWLEEKKHQTSRIATLPNLRTQILDIVKGNKP</sequence>
<keyword evidence="1" id="KW-0472">Membrane</keyword>
<feature type="transmembrane region" description="Helical" evidence="1">
    <location>
        <begin position="96"/>
        <end position="116"/>
    </location>
</feature>
<gene>
    <name evidence="2" type="ORF">SteCoe_16185</name>
</gene>
<dbReference type="AlphaFoldDB" id="A0A1R2C1R3"/>
<organism evidence="2 3">
    <name type="scientific">Stentor coeruleus</name>
    <dbReference type="NCBI Taxonomy" id="5963"/>
    <lineage>
        <taxon>Eukaryota</taxon>
        <taxon>Sar</taxon>
        <taxon>Alveolata</taxon>
        <taxon>Ciliophora</taxon>
        <taxon>Postciliodesmatophora</taxon>
        <taxon>Heterotrichea</taxon>
        <taxon>Heterotrichida</taxon>
        <taxon>Stentoridae</taxon>
        <taxon>Stentor</taxon>
    </lineage>
</organism>
<proteinExistence type="predicted"/>
<feature type="transmembrane region" description="Helical" evidence="1">
    <location>
        <begin position="122"/>
        <end position="140"/>
    </location>
</feature>
<keyword evidence="1" id="KW-1133">Transmembrane helix</keyword>
<keyword evidence="3" id="KW-1185">Reference proteome</keyword>
<keyword evidence="1" id="KW-0812">Transmembrane</keyword>
<dbReference type="Proteomes" id="UP000187209">
    <property type="component" value="Unassembled WGS sequence"/>
</dbReference>
<dbReference type="OrthoDB" id="320509at2759"/>
<reference evidence="2 3" key="1">
    <citation type="submission" date="2016-11" db="EMBL/GenBank/DDBJ databases">
        <title>The macronuclear genome of Stentor coeruleus: a giant cell with tiny introns.</title>
        <authorList>
            <person name="Slabodnick M."/>
            <person name="Ruby J.G."/>
            <person name="Reiff S.B."/>
            <person name="Swart E.C."/>
            <person name="Gosai S."/>
            <person name="Prabakaran S."/>
            <person name="Witkowska E."/>
            <person name="Larue G.E."/>
            <person name="Fisher S."/>
            <person name="Freeman R.M."/>
            <person name="Gunawardena J."/>
            <person name="Chu W."/>
            <person name="Stover N.A."/>
            <person name="Gregory B.D."/>
            <person name="Nowacki M."/>
            <person name="Derisi J."/>
            <person name="Roy S.W."/>
            <person name="Marshall W.F."/>
            <person name="Sood P."/>
        </authorList>
    </citation>
    <scope>NUCLEOTIDE SEQUENCE [LARGE SCALE GENOMIC DNA]</scope>
    <source>
        <strain evidence="2">WM001</strain>
    </source>
</reference>
<protein>
    <submittedName>
        <fullName evidence="2">Uncharacterized protein</fullName>
    </submittedName>
</protein>
<evidence type="ECO:0000313" key="2">
    <source>
        <dbReference type="EMBL" id="OMJ82974.1"/>
    </source>
</evidence>